<dbReference type="EMBL" id="LR899010">
    <property type="protein sequence ID" value="CAD7081020.1"/>
    <property type="molecule type" value="Genomic_DNA"/>
</dbReference>
<evidence type="ECO:0000256" key="9">
    <source>
        <dbReference type="SAM" id="SignalP"/>
    </source>
</evidence>
<dbReference type="OrthoDB" id="7912094at2759"/>
<evidence type="ECO:0000256" key="1">
    <source>
        <dbReference type="ARBA" id="ARBA00004651"/>
    </source>
</evidence>
<evidence type="ECO:0000256" key="6">
    <source>
        <dbReference type="ARBA" id="ARBA00023170"/>
    </source>
</evidence>
<keyword evidence="5 8" id="KW-0472">Membrane</keyword>
<name>A0A7R8UHK0_HERIL</name>
<dbReference type="AlphaFoldDB" id="A0A7R8UHK0"/>
<evidence type="ECO:0008006" key="12">
    <source>
        <dbReference type="Google" id="ProtNLM"/>
    </source>
</evidence>
<keyword evidence="9" id="KW-0732">Signal</keyword>
<evidence type="ECO:0000256" key="2">
    <source>
        <dbReference type="ARBA" id="ARBA00022475"/>
    </source>
</evidence>
<organism evidence="10 11">
    <name type="scientific">Hermetia illucens</name>
    <name type="common">Black soldier fly</name>
    <dbReference type="NCBI Taxonomy" id="343691"/>
    <lineage>
        <taxon>Eukaryota</taxon>
        <taxon>Metazoa</taxon>
        <taxon>Ecdysozoa</taxon>
        <taxon>Arthropoda</taxon>
        <taxon>Hexapoda</taxon>
        <taxon>Insecta</taxon>
        <taxon>Pterygota</taxon>
        <taxon>Neoptera</taxon>
        <taxon>Endopterygota</taxon>
        <taxon>Diptera</taxon>
        <taxon>Brachycera</taxon>
        <taxon>Stratiomyomorpha</taxon>
        <taxon>Stratiomyidae</taxon>
        <taxon>Hermetiinae</taxon>
        <taxon>Hermetia</taxon>
    </lineage>
</organism>
<reference evidence="10 11" key="1">
    <citation type="submission" date="2020-11" db="EMBL/GenBank/DDBJ databases">
        <authorList>
            <person name="Wallbank WR R."/>
            <person name="Pardo Diaz C."/>
            <person name="Kozak K."/>
            <person name="Martin S."/>
            <person name="Jiggins C."/>
            <person name="Moest M."/>
            <person name="Warren A I."/>
            <person name="Generalovic N T."/>
            <person name="Byers J.R.P. K."/>
            <person name="Montejo-Kovacevich G."/>
            <person name="Yen C E."/>
        </authorList>
    </citation>
    <scope>NUCLEOTIDE SEQUENCE [LARGE SCALE GENOMIC DNA]</scope>
</reference>
<accession>A0A7R8UHK0</accession>
<dbReference type="Gene3D" id="3.40.190.10">
    <property type="entry name" value="Periplasmic binding protein-like II"/>
    <property type="match status" value="1"/>
</dbReference>
<dbReference type="GO" id="GO:0005886">
    <property type="term" value="C:plasma membrane"/>
    <property type="evidence" value="ECO:0007669"/>
    <property type="project" value="UniProtKB-SubCell"/>
</dbReference>
<protein>
    <recommendedName>
        <fullName evidence="12">Ionotropic receptor</fullName>
    </recommendedName>
</protein>
<dbReference type="InterPro" id="IPR052192">
    <property type="entry name" value="Insect_Ionotropic_Sensory_Rcpt"/>
</dbReference>
<sequence length="563" mass="65128">MWRPEIIFFLEVLLSSGLSSAAGSSYSSDFLIQISDFYNFRTIFYINPFLDFFPKFHVPSVIVENPKTFNFDAENHALYLVFLSLSSENFNITPPAELLHLDNLSKIIFISKIEMGASTLLNLFEWCWSNEIINVLTVAGEQIYSYDPFPRVALTNLTDERRLSVFFKNKMMDFNGKSIRTPMFNDIPRTFRYFDENGSTKFAGYMYQIISAFAKKHNGSLEVSFTTYDIENFVELLNTGKIDIFPFIYFAHPAFENLSKSYTINSIWACIIVPYSAELPRYTYFKLPFTDSSWYCIVGASLVLLIVSSVALFRVEKKLRIRYTIHHLVRILLQQPNIDENWPKALQLIFILALVLNMLIANLYQSGLSSFFTKSIAGKQIDTFDDLIKSNVRIRIGDGTYRQLANFKLYPLAARKNLIKPDPDFRVELPEVVPDYGYLLTDDQYEFLSEFHKYTSRPIFRRGSMCFSKSQFFIPLRRRSAYRDIMNNLVFQIQESGILMKWESDTFGEAVKGGLIKPIVIDQELLRPLTVSDFKIVWSIFGCALSLCLMSFLCELVTAYVLN</sequence>
<keyword evidence="4 8" id="KW-1133">Transmembrane helix</keyword>
<evidence type="ECO:0000313" key="10">
    <source>
        <dbReference type="EMBL" id="CAD7081020.1"/>
    </source>
</evidence>
<dbReference type="Proteomes" id="UP000594454">
    <property type="component" value="Chromosome 2"/>
</dbReference>
<keyword evidence="7" id="KW-0325">Glycoprotein</keyword>
<gene>
    <name evidence="10" type="ORF">HERILL_LOCUS4147</name>
</gene>
<keyword evidence="11" id="KW-1185">Reference proteome</keyword>
<dbReference type="PANTHER" id="PTHR42643">
    <property type="entry name" value="IONOTROPIC RECEPTOR 20A-RELATED"/>
    <property type="match status" value="1"/>
</dbReference>
<proteinExistence type="predicted"/>
<comment type="subcellular location">
    <subcellularLocation>
        <location evidence="1">Cell membrane</location>
        <topology evidence="1">Multi-pass membrane protein</topology>
    </subcellularLocation>
</comment>
<evidence type="ECO:0000313" key="11">
    <source>
        <dbReference type="Proteomes" id="UP000594454"/>
    </source>
</evidence>
<keyword evidence="3 8" id="KW-0812">Transmembrane</keyword>
<evidence type="ECO:0000256" key="4">
    <source>
        <dbReference type="ARBA" id="ARBA00022989"/>
    </source>
</evidence>
<dbReference type="InParanoid" id="A0A7R8UHK0"/>
<feature type="chain" id="PRO_5031259081" description="Ionotropic receptor" evidence="9">
    <location>
        <begin position="22"/>
        <end position="563"/>
    </location>
</feature>
<evidence type="ECO:0000256" key="5">
    <source>
        <dbReference type="ARBA" id="ARBA00023136"/>
    </source>
</evidence>
<keyword evidence="2" id="KW-1003">Cell membrane</keyword>
<feature type="transmembrane region" description="Helical" evidence="8">
    <location>
        <begin position="345"/>
        <end position="364"/>
    </location>
</feature>
<dbReference type="PANTHER" id="PTHR42643:SF41">
    <property type="entry name" value="IONOTROPIC RECEPTOR 20A-RELATED"/>
    <property type="match status" value="1"/>
</dbReference>
<keyword evidence="6" id="KW-0675">Receptor</keyword>
<evidence type="ECO:0000256" key="7">
    <source>
        <dbReference type="ARBA" id="ARBA00023180"/>
    </source>
</evidence>
<feature type="transmembrane region" description="Helical" evidence="8">
    <location>
        <begin position="292"/>
        <end position="313"/>
    </location>
</feature>
<feature type="signal peptide" evidence="9">
    <location>
        <begin position="1"/>
        <end position="21"/>
    </location>
</feature>
<feature type="transmembrane region" description="Helical" evidence="8">
    <location>
        <begin position="536"/>
        <end position="562"/>
    </location>
</feature>
<evidence type="ECO:0000256" key="3">
    <source>
        <dbReference type="ARBA" id="ARBA00022692"/>
    </source>
</evidence>
<dbReference type="SUPFAM" id="SSF53850">
    <property type="entry name" value="Periplasmic binding protein-like II"/>
    <property type="match status" value="1"/>
</dbReference>
<evidence type="ECO:0000256" key="8">
    <source>
        <dbReference type="SAM" id="Phobius"/>
    </source>
</evidence>